<protein>
    <submittedName>
        <fullName evidence="2">Uncharacterized protein</fullName>
    </submittedName>
</protein>
<keyword evidence="1" id="KW-1133">Transmembrane helix</keyword>
<organism evidence="2 3">
    <name type="scientific">Thelohanellus kitauei</name>
    <name type="common">Myxosporean</name>
    <dbReference type="NCBI Taxonomy" id="669202"/>
    <lineage>
        <taxon>Eukaryota</taxon>
        <taxon>Metazoa</taxon>
        <taxon>Cnidaria</taxon>
        <taxon>Myxozoa</taxon>
        <taxon>Myxosporea</taxon>
        <taxon>Bivalvulida</taxon>
        <taxon>Platysporina</taxon>
        <taxon>Myxobolidae</taxon>
        <taxon>Thelohanellus</taxon>
    </lineage>
</organism>
<evidence type="ECO:0000313" key="3">
    <source>
        <dbReference type="Proteomes" id="UP000031668"/>
    </source>
</evidence>
<comment type="caution">
    <text evidence="2">The sequence shown here is derived from an EMBL/GenBank/DDBJ whole genome shotgun (WGS) entry which is preliminary data.</text>
</comment>
<evidence type="ECO:0000313" key="2">
    <source>
        <dbReference type="EMBL" id="KII71459.1"/>
    </source>
</evidence>
<dbReference type="Proteomes" id="UP000031668">
    <property type="component" value="Unassembled WGS sequence"/>
</dbReference>
<dbReference type="EMBL" id="JWZT01001761">
    <property type="protein sequence ID" value="KII71459.1"/>
    <property type="molecule type" value="Genomic_DNA"/>
</dbReference>
<proteinExistence type="predicted"/>
<gene>
    <name evidence="2" type="ORF">RF11_13634</name>
</gene>
<dbReference type="AlphaFoldDB" id="A0A0C2J0X3"/>
<keyword evidence="1" id="KW-0472">Membrane</keyword>
<feature type="transmembrane region" description="Helical" evidence="1">
    <location>
        <begin position="113"/>
        <end position="134"/>
    </location>
</feature>
<evidence type="ECO:0000256" key="1">
    <source>
        <dbReference type="SAM" id="Phobius"/>
    </source>
</evidence>
<accession>A0A0C2J0X3</accession>
<keyword evidence="3" id="KW-1185">Reference proteome</keyword>
<sequence length="313" mass="35861">MVSRAWDKNIWAIAILQLSTDMCDPIIGHFGFTGARLIGRRFGSGMFMTEIRKSFDGLSTQDLYQHLPSYHHESVNGRSQKSWLSWRQRSQEIKAKPARGYKGSFKDSIAHDAAMLCLATSAMLCGFWFLRLIWHVKPNQRARRGADVQLLATNANIPYCFLAYELRWPIWLRKTSILVENSDSTNTGSTVRDAHQASKADERLVVLERLTCKGVQATRHEVGLAVKARLCCYNYSGMPYRIQNLKCQKEERRTQHNFYSGLTGPGLGFDGVWIFLQILWLLAAKSQNRLAPRTRAAWRRLKTGADLLVYFKR</sequence>
<name>A0A0C2J0X3_THEKT</name>
<keyword evidence="1" id="KW-0812">Transmembrane</keyword>
<reference evidence="2 3" key="1">
    <citation type="journal article" date="2014" name="Genome Biol. Evol.">
        <title>The genome of the myxosporean Thelohanellus kitauei shows adaptations to nutrient acquisition within its fish host.</title>
        <authorList>
            <person name="Yang Y."/>
            <person name="Xiong J."/>
            <person name="Zhou Z."/>
            <person name="Huo F."/>
            <person name="Miao W."/>
            <person name="Ran C."/>
            <person name="Liu Y."/>
            <person name="Zhang J."/>
            <person name="Feng J."/>
            <person name="Wang M."/>
            <person name="Wang M."/>
            <person name="Wang L."/>
            <person name="Yao B."/>
        </authorList>
    </citation>
    <scope>NUCLEOTIDE SEQUENCE [LARGE SCALE GENOMIC DNA]</scope>
    <source>
        <strain evidence="2">Wuqing</strain>
    </source>
</reference>
<feature type="transmembrane region" description="Helical" evidence="1">
    <location>
        <begin position="258"/>
        <end position="283"/>
    </location>
</feature>